<evidence type="ECO:0000256" key="7">
    <source>
        <dbReference type="ARBA" id="ARBA00022786"/>
    </source>
</evidence>
<evidence type="ECO:0000259" key="11">
    <source>
        <dbReference type="PROSITE" id="PS51873"/>
    </source>
</evidence>
<keyword evidence="8" id="KW-0862">Zinc</keyword>
<dbReference type="GO" id="GO:0008270">
    <property type="term" value="F:zinc ion binding"/>
    <property type="evidence" value="ECO:0007669"/>
    <property type="project" value="UniProtKB-KW"/>
</dbReference>
<evidence type="ECO:0000313" key="13">
    <source>
        <dbReference type="Proteomes" id="UP000612055"/>
    </source>
</evidence>
<dbReference type="CDD" id="cd22584">
    <property type="entry name" value="Rcat_RBR_unk"/>
    <property type="match status" value="1"/>
</dbReference>
<dbReference type="EC" id="2.3.2.31" evidence="2"/>
<evidence type="ECO:0000256" key="4">
    <source>
        <dbReference type="ARBA" id="ARBA00022723"/>
    </source>
</evidence>
<keyword evidence="4" id="KW-0479">Metal-binding</keyword>
<dbReference type="InterPro" id="IPR031127">
    <property type="entry name" value="E3_UB_ligase_RBR"/>
</dbReference>
<dbReference type="InterPro" id="IPR002867">
    <property type="entry name" value="IBR_dom"/>
</dbReference>
<dbReference type="PROSITE" id="PS51873">
    <property type="entry name" value="TRIAD"/>
    <property type="match status" value="1"/>
</dbReference>
<comment type="catalytic activity">
    <reaction evidence="1">
        <text>[E2 ubiquitin-conjugating enzyme]-S-ubiquitinyl-L-cysteine + [acceptor protein]-L-lysine = [E2 ubiquitin-conjugating enzyme]-L-cysteine + [acceptor protein]-N(6)-ubiquitinyl-L-lysine.</text>
        <dbReference type="EC" id="2.3.2.31"/>
    </reaction>
</comment>
<dbReference type="GO" id="GO:0061630">
    <property type="term" value="F:ubiquitin protein ligase activity"/>
    <property type="evidence" value="ECO:0007669"/>
    <property type="project" value="UniProtKB-EC"/>
</dbReference>
<keyword evidence="7" id="KW-0833">Ubl conjugation pathway</keyword>
<gene>
    <name evidence="12" type="ORF">HYH03_017595</name>
</gene>
<evidence type="ECO:0000256" key="5">
    <source>
        <dbReference type="ARBA" id="ARBA00022737"/>
    </source>
</evidence>
<evidence type="ECO:0000256" key="8">
    <source>
        <dbReference type="ARBA" id="ARBA00022833"/>
    </source>
</evidence>
<dbReference type="InterPro" id="IPR013083">
    <property type="entry name" value="Znf_RING/FYVE/PHD"/>
</dbReference>
<name>A0A835XGX6_9CHLO</name>
<keyword evidence="9" id="KW-0175">Coiled coil</keyword>
<feature type="domain" description="RING-type" evidence="11">
    <location>
        <begin position="224"/>
        <end position="474"/>
    </location>
</feature>
<dbReference type="Pfam" id="PF01485">
    <property type="entry name" value="IBR"/>
    <property type="match status" value="2"/>
</dbReference>
<proteinExistence type="predicted"/>
<dbReference type="Proteomes" id="UP000612055">
    <property type="component" value="Unassembled WGS sequence"/>
</dbReference>
<keyword evidence="6" id="KW-0863">Zinc-finger</keyword>
<dbReference type="Gene3D" id="3.30.40.10">
    <property type="entry name" value="Zinc/RING finger domain, C3HC4 (zinc finger)"/>
    <property type="match status" value="1"/>
</dbReference>
<dbReference type="GO" id="GO:0016567">
    <property type="term" value="P:protein ubiquitination"/>
    <property type="evidence" value="ECO:0007669"/>
    <property type="project" value="InterPro"/>
</dbReference>
<keyword evidence="13" id="KW-1185">Reference proteome</keyword>
<feature type="coiled-coil region" evidence="9">
    <location>
        <begin position="8"/>
        <end position="61"/>
    </location>
</feature>
<evidence type="ECO:0000256" key="6">
    <source>
        <dbReference type="ARBA" id="ARBA00022771"/>
    </source>
</evidence>
<dbReference type="PANTHER" id="PTHR11685">
    <property type="entry name" value="RBR FAMILY RING FINGER AND IBR DOMAIN-CONTAINING"/>
    <property type="match status" value="1"/>
</dbReference>
<dbReference type="AlphaFoldDB" id="A0A835XGX6"/>
<keyword evidence="3" id="KW-0808">Transferase</keyword>
<evidence type="ECO:0000256" key="9">
    <source>
        <dbReference type="SAM" id="Coils"/>
    </source>
</evidence>
<dbReference type="OrthoDB" id="541961at2759"/>
<evidence type="ECO:0000256" key="3">
    <source>
        <dbReference type="ARBA" id="ARBA00022679"/>
    </source>
</evidence>
<protein>
    <recommendedName>
        <fullName evidence="2">RBR-type E3 ubiquitin transferase</fullName>
        <ecNumber evidence="2">2.3.2.31</ecNumber>
    </recommendedName>
</protein>
<evidence type="ECO:0000256" key="2">
    <source>
        <dbReference type="ARBA" id="ARBA00012251"/>
    </source>
</evidence>
<feature type="region of interest" description="Disordered" evidence="10">
    <location>
        <begin position="121"/>
        <end position="221"/>
    </location>
</feature>
<sequence length="529" mass="55893">MDDSASYALALQLQEEDLQEQLRNLEEAKRLADAHGIREGRVEREQQLEIAREELKQLQSQRLQMPAAAKWAPSGAGPSAMPVFAMELAPESPHRPASGNALNLFTPATSPSARQIVTQAGPLIPPKRVGPAVPRPQLPTSSGRPSPGGGAPSTSRATSATPSRSPATAAPASARNSPAPPSSSSSGSGASSAPASSSSAASSASSTSSAPATSSGPTSANPVHRVRCVICGDRLPKAELVFPVMDPSPQPADSGTRVKACRHGHCASCLEGYCLSAVETGRSARVRCTKFNAPPAGEGCAAALPWEAVRTALASSAKLLEVFEDEVAKAAAMTPGGQEVFCPHRGCGAPFERPPDSELPQDQPTNCPACNRGFCPRCRSRWHTGFTCTQYQALPPARRAALEGDLDFQEIVKEEGLKPCPGCGQVVQKTEGCNHMTCKPGCGVQFCYFCGKRWKQSETNSGAWSKDCPCDFFELPPGLQHMDGTPLRRPPPRRPREPDCCDKALECGKITFAVIFIISTCGIPLCLCR</sequence>
<comment type="caution">
    <text evidence="12">The sequence shown here is derived from an EMBL/GenBank/DDBJ whole genome shotgun (WGS) entry which is preliminary data.</text>
</comment>
<dbReference type="Gene3D" id="1.20.120.1750">
    <property type="match status" value="1"/>
</dbReference>
<reference evidence="12" key="1">
    <citation type="journal article" date="2020" name="bioRxiv">
        <title>Comparative genomics of Chlamydomonas.</title>
        <authorList>
            <person name="Craig R.J."/>
            <person name="Hasan A.R."/>
            <person name="Ness R.W."/>
            <person name="Keightley P.D."/>
        </authorList>
    </citation>
    <scope>NUCLEOTIDE SEQUENCE</scope>
    <source>
        <strain evidence="12">CCAP 11/70</strain>
    </source>
</reference>
<feature type="compositionally biased region" description="Low complexity" evidence="10">
    <location>
        <begin position="152"/>
        <end position="221"/>
    </location>
</feature>
<accession>A0A835XGX6</accession>
<evidence type="ECO:0000256" key="1">
    <source>
        <dbReference type="ARBA" id="ARBA00001798"/>
    </source>
</evidence>
<dbReference type="SMART" id="SM00647">
    <property type="entry name" value="IBR"/>
    <property type="match status" value="2"/>
</dbReference>
<evidence type="ECO:0000256" key="10">
    <source>
        <dbReference type="SAM" id="MobiDB-lite"/>
    </source>
</evidence>
<organism evidence="12 13">
    <name type="scientific">Edaphochlamys debaryana</name>
    <dbReference type="NCBI Taxonomy" id="47281"/>
    <lineage>
        <taxon>Eukaryota</taxon>
        <taxon>Viridiplantae</taxon>
        <taxon>Chlorophyta</taxon>
        <taxon>core chlorophytes</taxon>
        <taxon>Chlorophyceae</taxon>
        <taxon>CS clade</taxon>
        <taxon>Chlamydomonadales</taxon>
        <taxon>Chlamydomonadales incertae sedis</taxon>
        <taxon>Edaphochlamys</taxon>
    </lineage>
</organism>
<dbReference type="SUPFAM" id="SSF57850">
    <property type="entry name" value="RING/U-box"/>
    <property type="match status" value="2"/>
</dbReference>
<keyword evidence="5" id="KW-0677">Repeat</keyword>
<evidence type="ECO:0000313" key="12">
    <source>
        <dbReference type="EMBL" id="KAG2483541.1"/>
    </source>
</evidence>
<dbReference type="InterPro" id="IPR044066">
    <property type="entry name" value="TRIAD_supradom"/>
</dbReference>
<dbReference type="EMBL" id="JAEHOE010000173">
    <property type="protein sequence ID" value="KAG2483541.1"/>
    <property type="molecule type" value="Genomic_DNA"/>
</dbReference>